<keyword evidence="2" id="KW-1185">Reference proteome</keyword>
<protein>
    <submittedName>
        <fullName evidence="1">Uncharacterized protein</fullName>
    </submittedName>
</protein>
<accession>A0A1N6L411</accession>
<evidence type="ECO:0000313" key="2">
    <source>
        <dbReference type="Proteomes" id="UP000185151"/>
    </source>
</evidence>
<dbReference type="OrthoDB" id="574561at2"/>
<dbReference type="Proteomes" id="UP000185151">
    <property type="component" value="Unassembled WGS sequence"/>
</dbReference>
<evidence type="ECO:0000313" key="1">
    <source>
        <dbReference type="EMBL" id="SIO63513.1"/>
    </source>
</evidence>
<organism evidence="1 2">
    <name type="scientific">Paraburkholderia phenazinium</name>
    <dbReference type="NCBI Taxonomy" id="60549"/>
    <lineage>
        <taxon>Bacteria</taxon>
        <taxon>Pseudomonadati</taxon>
        <taxon>Pseudomonadota</taxon>
        <taxon>Betaproteobacteria</taxon>
        <taxon>Burkholderiales</taxon>
        <taxon>Burkholderiaceae</taxon>
        <taxon>Paraburkholderia</taxon>
    </lineage>
</organism>
<dbReference type="EMBL" id="FSRU01000002">
    <property type="protein sequence ID" value="SIO63513.1"/>
    <property type="molecule type" value="Genomic_DNA"/>
</dbReference>
<gene>
    <name evidence="1" type="ORF">SAMN05444165_5869</name>
</gene>
<dbReference type="AlphaFoldDB" id="A0A1N6L411"/>
<proteinExistence type="predicted"/>
<dbReference type="RefSeq" id="WP_074300777.1">
    <property type="nucleotide sequence ID" value="NZ_FSRU01000002.1"/>
</dbReference>
<sequence length="82" mass="9295">MKHAGPAALDTLADLIASIRERSELKETRPGVFYRKGKAFLHFHEDAAGLFADMRVSAEWERFRVSEADERATFLATVERSL</sequence>
<reference evidence="1 2" key="1">
    <citation type="submission" date="2016-11" db="EMBL/GenBank/DDBJ databases">
        <authorList>
            <person name="Jaros S."/>
            <person name="Januszkiewicz K."/>
            <person name="Wedrychowicz H."/>
        </authorList>
    </citation>
    <scope>NUCLEOTIDE SEQUENCE [LARGE SCALE GENOMIC DNA]</scope>
    <source>
        <strain evidence="1 2">GAS95</strain>
    </source>
</reference>
<name>A0A1N6L411_9BURK</name>